<organism evidence="1 2">
    <name type="scientific">Rubus argutus</name>
    <name type="common">Southern blackberry</name>
    <dbReference type="NCBI Taxonomy" id="59490"/>
    <lineage>
        <taxon>Eukaryota</taxon>
        <taxon>Viridiplantae</taxon>
        <taxon>Streptophyta</taxon>
        <taxon>Embryophyta</taxon>
        <taxon>Tracheophyta</taxon>
        <taxon>Spermatophyta</taxon>
        <taxon>Magnoliopsida</taxon>
        <taxon>eudicotyledons</taxon>
        <taxon>Gunneridae</taxon>
        <taxon>Pentapetalae</taxon>
        <taxon>rosids</taxon>
        <taxon>fabids</taxon>
        <taxon>Rosales</taxon>
        <taxon>Rosaceae</taxon>
        <taxon>Rosoideae</taxon>
        <taxon>Rosoideae incertae sedis</taxon>
        <taxon>Rubus</taxon>
    </lineage>
</organism>
<evidence type="ECO:0000313" key="1">
    <source>
        <dbReference type="EMBL" id="KAK9951585.1"/>
    </source>
</evidence>
<proteinExistence type="predicted"/>
<gene>
    <name evidence="1" type="ORF">M0R45_007023</name>
</gene>
<accession>A0AAW1YSA0</accession>
<evidence type="ECO:0000313" key="2">
    <source>
        <dbReference type="Proteomes" id="UP001457282"/>
    </source>
</evidence>
<dbReference type="AlphaFoldDB" id="A0AAW1YSA0"/>
<dbReference type="Proteomes" id="UP001457282">
    <property type="component" value="Unassembled WGS sequence"/>
</dbReference>
<name>A0AAW1YSA0_RUBAR</name>
<sequence length="124" mass="13438">MAQARSIAESSSSSSFSIRLTTSASTAAALRVTAQRGFRSENRRRRIFGAIDVVEDNGGCGSLSGGALTSLFSSSLSSILSSILVDFHLSIYILSYRSVHHFLYRLFIKRVFNEAWLVGLGSAL</sequence>
<comment type="caution">
    <text evidence="1">The sequence shown here is derived from an EMBL/GenBank/DDBJ whole genome shotgun (WGS) entry which is preliminary data.</text>
</comment>
<keyword evidence="2" id="KW-1185">Reference proteome</keyword>
<protein>
    <submittedName>
        <fullName evidence="1">Uncharacterized protein</fullName>
    </submittedName>
</protein>
<reference evidence="1 2" key="1">
    <citation type="journal article" date="2023" name="G3 (Bethesda)">
        <title>A chromosome-length genome assembly and annotation of blackberry (Rubus argutus, cv. 'Hillquist').</title>
        <authorList>
            <person name="Bruna T."/>
            <person name="Aryal R."/>
            <person name="Dudchenko O."/>
            <person name="Sargent D.J."/>
            <person name="Mead D."/>
            <person name="Buti M."/>
            <person name="Cavallini A."/>
            <person name="Hytonen T."/>
            <person name="Andres J."/>
            <person name="Pham M."/>
            <person name="Weisz D."/>
            <person name="Mascagni F."/>
            <person name="Usai G."/>
            <person name="Natali L."/>
            <person name="Bassil N."/>
            <person name="Fernandez G.E."/>
            <person name="Lomsadze A."/>
            <person name="Armour M."/>
            <person name="Olukolu B."/>
            <person name="Poorten T."/>
            <person name="Britton C."/>
            <person name="Davik J."/>
            <person name="Ashrafi H."/>
            <person name="Aiden E.L."/>
            <person name="Borodovsky M."/>
            <person name="Worthington M."/>
        </authorList>
    </citation>
    <scope>NUCLEOTIDE SEQUENCE [LARGE SCALE GENOMIC DNA]</scope>
    <source>
        <strain evidence="1">PI 553951</strain>
    </source>
</reference>
<dbReference type="EMBL" id="JBEDUW010000001">
    <property type="protein sequence ID" value="KAK9951585.1"/>
    <property type="molecule type" value="Genomic_DNA"/>
</dbReference>